<evidence type="ECO:0000313" key="2">
    <source>
        <dbReference type="Proteomes" id="UP000189956"/>
    </source>
</evidence>
<evidence type="ECO:0000313" key="1">
    <source>
        <dbReference type="EMBL" id="SJZ71970.1"/>
    </source>
</evidence>
<dbReference type="Proteomes" id="UP000189956">
    <property type="component" value="Unassembled WGS sequence"/>
</dbReference>
<name>A0A1T4MY10_PORCN</name>
<sequence length="45" mass="4954">MEIISSFENLEVNSSSLPCVEEMFCSDTVLIFRNAVVVTNLSSTP</sequence>
<gene>
    <name evidence="1" type="ORF">SAMN02745205_01718</name>
</gene>
<reference evidence="1 2" key="1">
    <citation type="submission" date="2017-02" db="EMBL/GenBank/DDBJ databases">
        <authorList>
            <person name="Peterson S.W."/>
        </authorList>
    </citation>
    <scope>NUCLEOTIDE SEQUENCE [LARGE SCALE GENOMIC DNA]</scope>
    <source>
        <strain evidence="1 2">ATCC 700135</strain>
    </source>
</reference>
<proteinExistence type="predicted"/>
<organism evidence="1 2">
    <name type="scientific">Porphyromonas cangingivalis</name>
    <dbReference type="NCBI Taxonomy" id="36874"/>
    <lineage>
        <taxon>Bacteria</taxon>
        <taxon>Pseudomonadati</taxon>
        <taxon>Bacteroidota</taxon>
        <taxon>Bacteroidia</taxon>
        <taxon>Bacteroidales</taxon>
        <taxon>Porphyromonadaceae</taxon>
        <taxon>Porphyromonas</taxon>
    </lineage>
</organism>
<dbReference type="EMBL" id="FUWL01000016">
    <property type="protein sequence ID" value="SJZ71970.1"/>
    <property type="molecule type" value="Genomic_DNA"/>
</dbReference>
<accession>A0A1T4MY10</accession>
<protein>
    <submittedName>
        <fullName evidence="1">Uncharacterized protein</fullName>
    </submittedName>
</protein>
<dbReference type="AlphaFoldDB" id="A0A1T4MY10"/>